<dbReference type="Gene3D" id="2.60.40.1240">
    <property type="match status" value="1"/>
</dbReference>
<dbReference type="RefSeq" id="WP_071869063.1">
    <property type="nucleotide sequence ID" value="NZ_BJUG01000013.1"/>
</dbReference>
<protein>
    <submittedName>
        <fullName evidence="3">Uncharacterized protein</fullName>
    </submittedName>
</protein>
<sequence length="201" mass="21607">MRKVILGLLFTSLFLGACGNKPNSESSASSSTQQEITEKSSETKATSSKVETTSDFVATASEATFDGTMLKGNSYSIKITDYKVIQPGEAGNDYGEKPVIAFWFDTLVNPDYDNSAPISPNTAWILNFKAIQDNDPNKVNKLTIASLPDDKYLQDQSAEIKPGGSISSAVAYELTDTETPVTLTAESMMGDNFGSADFPVK</sequence>
<evidence type="ECO:0000313" key="3">
    <source>
        <dbReference type="EMBL" id="GEK37905.1"/>
    </source>
</evidence>
<keyword evidence="2" id="KW-0732">Signal</keyword>
<dbReference type="InterPro" id="IPR031989">
    <property type="entry name" value="DUF5067"/>
</dbReference>
<feature type="region of interest" description="Disordered" evidence="1">
    <location>
        <begin position="21"/>
        <end position="48"/>
    </location>
</feature>
<dbReference type="InterPro" id="IPR029050">
    <property type="entry name" value="Immunoprotect_excell_Ig-like"/>
</dbReference>
<gene>
    <name evidence="3" type="ORF">ETH01_21920</name>
</gene>
<dbReference type="KEGG" id="eth:CK496_04345"/>
<dbReference type="PROSITE" id="PS51257">
    <property type="entry name" value="PROKAR_LIPOPROTEIN"/>
    <property type="match status" value="1"/>
</dbReference>
<evidence type="ECO:0000256" key="1">
    <source>
        <dbReference type="SAM" id="MobiDB-lite"/>
    </source>
</evidence>
<dbReference type="Pfam" id="PF16729">
    <property type="entry name" value="DUF5067"/>
    <property type="match status" value="1"/>
</dbReference>
<dbReference type="Proteomes" id="UP000321361">
    <property type="component" value="Unassembled WGS sequence"/>
</dbReference>
<dbReference type="AlphaFoldDB" id="A0A1L8XM83"/>
<reference evidence="3 4" key="1">
    <citation type="submission" date="2019-07" db="EMBL/GenBank/DDBJ databases">
        <title>Whole genome shotgun sequence of Enterococcus thailandicus NBRC 101867.</title>
        <authorList>
            <person name="Hosoyama A."/>
            <person name="Uohara A."/>
            <person name="Ohji S."/>
            <person name="Ichikawa N."/>
        </authorList>
    </citation>
    <scope>NUCLEOTIDE SEQUENCE [LARGE SCALE GENOMIC DNA]</scope>
    <source>
        <strain evidence="3 4">NBRC 101867</strain>
    </source>
</reference>
<organism evidence="3 4">
    <name type="scientific">Enterococcus thailandicus</name>
    <dbReference type="NCBI Taxonomy" id="417368"/>
    <lineage>
        <taxon>Bacteria</taxon>
        <taxon>Bacillati</taxon>
        <taxon>Bacillota</taxon>
        <taxon>Bacilli</taxon>
        <taxon>Lactobacillales</taxon>
        <taxon>Enterococcaceae</taxon>
        <taxon>Enterococcus</taxon>
    </lineage>
</organism>
<feature type="chain" id="PRO_5043971731" evidence="2">
    <location>
        <begin position="18"/>
        <end position="201"/>
    </location>
</feature>
<dbReference type="EMBL" id="BJUG01000013">
    <property type="protein sequence ID" value="GEK37905.1"/>
    <property type="molecule type" value="Genomic_DNA"/>
</dbReference>
<proteinExistence type="predicted"/>
<accession>A0A1L8XM83</accession>
<feature type="signal peptide" evidence="2">
    <location>
        <begin position="1"/>
        <end position="17"/>
    </location>
</feature>
<dbReference type="GeneID" id="77486862"/>
<comment type="caution">
    <text evidence="3">The sequence shown here is derived from an EMBL/GenBank/DDBJ whole genome shotgun (WGS) entry which is preliminary data.</text>
</comment>
<dbReference type="OrthoDB" id="2190227at2"/>
<evidence type="ECO:0000256" key="2">
    <source>
        <dbReference type="SAM" id="SignalP"/>
    </source>
</evidence>
<name>A0A1L8XM83_ENTTH</name>
<evidence type="ECO:0000313" key="4">
    <source>
        <dbReference type="Proteomes" id="UP000321361"/>
    </source>
</evidence>